<protein>
    <recommendedName>
        <fullName evidence="7">tRNA (guanine(26)-N(2))-dimethyltransferase</fullName>
        <ecNumber evidence="7">2.1.1.216</ecNumber>
    </recommendedName>
</protein>
<dbReference type="EC" id="2.1.1.216" evidence="7"/>
<organism evidence="8 9">
    <name type="scientific">Genlisea aurea</name>
    <dbReference type="NCBI Taxonomy" id="192259"/>
    <lineage>
        <taxon>Eukaryota</taxon>
        <taxon>Viridiplantae</taxon>
        <taxon>Streptophyta</taxon>
        <taxon>Embryophyta</taxon>
        <taxon>Tracheophyta</taxon>
        <taxon>Spermatophyta</taxon>
        <taxon>Magnoliopsida</taxon>
        <taxon>eudicotyledons</taxon>
        <taxon>Gunneridae</taxon>
        <taxon>Pentapetalae</taxon>
        <taxon>asterids</taxon>
        <taxon>lamiids</taxon>
        <taxon>Lamiales</taxon>
        <taxon>Lentibulariaceae</taxon>
        <taxon>Genlisea</taxon>
    </lineage>
</organism>
<dbReference type="Gene3D" id="3.40.50.150">
    <property type="entry name" value="Vaccinia Virus protein VP39"/>
    <property type="match status" value="1"/>
</dbReference>
<keyword evidence="3 7" id="KW-0808">Transferase</keyword>
<dbReference type="GO" id="GO:0005634">
    <property type="term" value="C:nucleus"/>
    <property type="evidence" value="ECO:0007669"/>
    <property type="project" value="TreeGrafter"/>
</dbReference>
<gene>
    <name evidence="8" type="ORF">M569_12971</name>
</gene>
<keyword evidence="6 7" id="KW-0694">RNA-binding</keyword>
<evidence type="ECO:0000256" key="7">
    <source>
        <dbReference type="PROSITE-ProRule" id="PRU00958"/>
    </source>
</evidence>
<accession>S8C4K6</accession>
<dbReference type="Pfam" id="PF02005">
    <property type="entry name" value="TRM"/>
    <property type="match status" value="1"/>
</dbReference>
<dbReference type="InterPro" id="IPR002905">
    <property type="entry name" value="Trm1"/>
</dbReference>
<dbReference type="InterPro" id="IPR029063">
    <property type="entry name" value="SAM-dependent_MTases_sf"/>
</dbReference>
<keyword evidence="5 7" id="KW-0819">tRNA processing</keyword>
<evidence type="ECO:0000256" key="3">
    <source>
        <dbReference type="ARBA" id="ARBA00022679"/>
    </source>
</evidence>
<evidence type="ECO:0000256" key="1">
    <source>
        <dbReference type="ARBA" id="ARBA00022555"/>
    </source>
</evidence>
<dbReference type="GO" id="GO:0002940">
    <property type="term" value="P:tRNA N2-guanine methylation"/>
    <property type="evidence" value="ECO:0007669"/>
    <property type="project" value="TreeGrafter"/>
</dbReference>
<dbReference type="PROSITE" id="PS51626">
    <property type="entry name" value="SAM_MT_TRM1"/>
    <property type="match status" value="1"/>
</dbReference>
<keyword evidence="4 7" id="KW-0949">S-adenosyl-L-methionine</keyword>
<evidence type="ECO:0000256" key="4">
    <source>
        <dbReference type="ARBA" id="ARBA00022691"/>
    </source>
</evidence>
<evidence type="ECO:0000313" key="9">
    <source>
        <dbReference type="Proteomes" id="UP000015453"/>
    </source>
</evidence>
<dbReference type="OrthoDB" id="6349953at2759"/>
<dbReference type="EMBL" id="AUSU01006575">
    <property type="protein sequence ID" value="EPS61820.1"/>
    <property type="molecule type" value="Genomic_DNA"/>
</dbReference>
<evidence type="ECO:0000313" key="8">
    <source>
        <dbReference type="EMBL" id="EPS61820.1"/>
    </source>
</evidence>
<evidence type="ECO:0000256" key="5">
    <source>
        <dbReference type="ARBA" id="ARBA00022694"/>
    </source>
</evidence>
<dbReference type="PANTHER" id="PTHR10631:SF9">
    <property type="entry name" value="TRNA (GUANINE(26)-N(2))-DIMETHYLTRANSFERASE"/>
    <property type="match status" value="1"/>
</dbReference>
<evidence type="ECO:0000256" key="2">
    <source>
        <dbReference type="ARBA" id="ARBA00022603"/>
    </source>
</evidence>
<dbReference type="GO" id="GO:0000049">
    <property type="term" value="F:tRNA binding"/>
    <property type="evidence" value="ECO:0007669"/>
    <property type="project" value="UniProtKB-UniRule"/>
</dbReference>
<dbReference type="GO" id="GO:0160104">
    <property type="term" value="F:tRNA (guanine(26)-N2)-dimethyltransferase activity"/>
    <property type="evidence" value="ECO:0007669"/>
    <property type="project" value="UniProtKB-UniRule"/>
</dbReference>
<dbReference type="SUPFAM" id="SSF53335">
    <property type="entry name" value="S-adenosyl-L-methionine-dependent methyltransferases"/>
    <property type="match status" value="1"/>
</dbReference>
<dbReference type="Proteomes" id="UP000015453">
    <property type="component" value="Unassembled WGS sequence"/>
</dbReference>
<dbReference type="AlphaFoldDB" id="S8C4K6"/>
<name>S8C4K6_9LAMI</name>
<comment type="catalytic activity">
    <reaction evidence="7">
        <text>guanosine(26) in tRNA + 2 S-adenosyl-L-methionine = N(2)-dimethylguanosine(26) in tRNA + 2 S-adenosyl-L-homocysteine + 2 H(+)</text>
        <dbReference type="Rhea" id="RHEA:43140"/>
        <dbReference type="Rhea" id="RHEA-COMP:10359"/>
        <dbReference type="Rhea" id="RHEA-COMP:10360"/>
        <dbReference type="ChEBI" id="CHEBI:15378"/>
        <dbReference type="ChEBI" id="CHEBI:57856"/>
        <dbReference type="ChEBI" id="CHEBI:59789"/>
        <dbReference type="ChEBI" id="CHEBI:74269"/>
        <dbReference type="ChEBI" id="CHEBI:74513"/>
        <dbReference type="EC" id="2.1.1.216"/>
    </reaction>
</comment>
<reference evidence="8 9" key="1">
    <citation type="journal article" date="2013" name="BMC Genomics">
        <title>The miniature genome of a carnivorous plant Genlisea aurea contains a low number of genes and short non-coding sequences.</title>
        <authorList>
            <person name="Leushkin E.V."/>
            <person name="Sutormin R.A."/>
            <person name="Nabieva E.R."/>
            <person name="Penin A.A."/>
            <person name="Kondrashov A.S."/>
            <person name="Logacheva M.D."/>
        </authorList>
    </citation>
    <scope>NUCLEOTIDE SEQUENCE [LARGE SCALE GENOMIC DNA]</scope>
</reference>
<sequence>MLSAASALSGLKSPISTRCCGSQLRTERGKSFDVGNTFFRSESSTGRDLGVLSAAIYKKSNDALRVLDAMCGCGIRSLRYLEEAEADFFVSNDANREYRAVISSNLERADGDGRRWTIKHLDANRLLMECYLERSYFDVIDVDSFGSESSYLRLAMCAVKLNGQLYVTSTDGFSSAGHQPHHTLAAYGSYIQHMPYCNEVGLRMLIGGAVREASVFGYHVVPLFSYYSYHGPVFRVMLQVRRGKSSTSHYGFISYCSRCGNSRNFSWDQLGQMGCSCNDGRHSVVVSGPLWTGPLHSEPHLTEMLALSRDWGWTGNGSGRHLETLLKLMIGECNPLLPCGYIKLDEISHRAKVNWPSIGSFLQALHREGYCACRSHIASNAIKTNSSMLSCVNLAKKLQLVRVLPSLVVTWKERAWPSRKPLLCQFWPQFRDMGCHPDDLDPLIATEWTSPAPPTLWTRTRLK</sequence>
<dbReference type="Gene3D" id="3.30.56.70">
    <property type="entry name" value="N2,N2-dimethylguanosine tRNA methyltransferase, C-terminal domain"/>
    <property type="match status" value="1"/>
</dbReference>
<dbReference type="PANTHER" id="PTHR10631">
    <property type="entry name" value="N 2 ,N 2 -DIMETHYLGUANOSINE TRNA METHYLTRANSFERASE"/>
    <property type="match status" value="1"/>
</dbReference>
<keyword evidence="1 7" id="KW-0820">tRNA-binding</keyword>
<evidence type="ECO:0000256" key="6">
    <source>
        <dbReference type="ARBA" id="ARBA00022884"/>
    </source>
</evidence>
<proteinExistence type="inferred from homology"/>
<keyword evidence="9" id="KW-1185">Reference proteome</keyword>
<comment type="caution">
    <text evidence="8">The sequence shown here is derived from an EMBL/GenBank/DDBJ whole genome shotgun (WGS) entry which is preliminary data.</text>
</comment>
<dbReference type="InterPro" id="IPR042296">
    <property type="entry name" value="tRNA_met_Trm1_C"/>
</dbReference>
<comment type="similarity">
    <text evidence="7">Belongs to the class I-like SAM-binding methyltransferase superfamily. Trm1 family.</text>
</comment>
<keyword evidence="2 7" id="KW-0489">Methyltransferase</keyword>